<evidence type="ECO:0000313" key="2">
    <source>
        <dbReference type="Proteomes" id="UP000789525"/>
    </source>
</evidence>
<dbReference type="Proteomes" id="UP000789525">
    <property type="component" value="Unassembled WGS sequence"/>
</dbReference>
<reference evidence="1" key="1">
    <citation type="submission" date="2021-06" db="EMBL/GenBank/DDBJ databases">
        <authorList>
            <person name="Kallberg Y."/>
            <person name="Tangrot J."/>
            <person name="Rosling A."/>
        </authorList>
    </citation>
    <scope>NUCLEOTIDE SEQUENCE</scope>
    <source>
        <strain evidence="1">CL356</strain>
    </source>
</reference>
<gene>
    <name evidence="1" type="ORF">ACOLOM_LOCUS11650</name>
</gene>
<name>A0ACA9Q0G7_9GLOM</name>
<keyword evidence="2" id="KW-1185">Reference proteome</keyword>
<feature type="non-terminal residue" evidence="1">
    <location>
        <position position="1"/>
    </location>
</feature>
<dbReference type="EMBL" id="CAJVPT010042933">
    <property type="protein sequence ID" value="CAG8731190.1"/>
    <property type="molecule type" value="Genomic_DNA"/>
</dbReference>
<proteinExistence type="predicted"/>
<protein>
    <submittedName>
        <fullName evidence="1">3987_t:CDS:1</fullName>
    </submittedName>
</protein>
<evidence type="ECO:0000313" key="1">
    <source>
        <dbReference type="EMBL" id="CAG8731190.1"/>
    </source>
</evidence>
<accession>A0ACA9Q0G7</accession>
<comment type="caution">
    <text evidence="1">The sequence shown here is derived from an EMBL/GenBank/DDBJ whole genome shotgun (WGS) entry which is preliminary data.</text>
</comment>
<sequence>DSRDAREKSALIWKSLSSEKSANGSREHGPTAQYKPTTRRNDPRLYSQATYRST</sequence>
<organism evidence="1 2">
    <name type="scientific">Acaulospora colombiana</name>
    <dbReference type="NCBI Taxonomy" id="27376"/>
    <lineage>
        <taxon>Eukaryota</taxon>
        <taxon>Fungi</taxon>
        <taxon>Fungi incertae sedis</taxon>
        <taxon>Mucoromycota</taxon>
        <taxon>Glomeromycotina</taxon>
        <taxon>Glomeromycetes</taxon>
        <taxon>Diversisporales</taxon>
        <taxon>Acaulosporaceae</taxon>
        <taxon>Acaulospora</taxon>
    </lineage>
</organism>